<dbReference type="EMBL" id="FO203527">
    <property type="protein sequence ID" value="CCO60676.1"/>
    <property type="molecule type" value="Genomic_DNA"/>
</dbReference>
<keyword evidence="2" id="KW-1185">Reference proteome</keyword>
<gene>
    <name evidence="1" type="ORF">VIBNI_B0890</name>
</gene>
<evidence type="ECO:0000313" key="2">
    <source>
        <dbReference type="Proteomes" id="UP000016895"/>
    </source>
</evidence>
<dbReference type="eggNOG" id="ENOG5030S36">
    <property type="taxonomic scope" value="Bacteria"/>
</dbReference>
<dbReference type="Proteomes" id="UP000016895">
    <property type="component" value="Chromosome 2"/>
</dbReference>
<dbReference type="KEGG" id="vni:VIBNI_B0890"/>
<dbReference type="AlphaFoldDB" id="U4KCJ6"/>
<protein>
    <submittedName>
        <fullName evidence="1">Uncharacterized protein</fullName>
    </submittedName>
</protein>
<dbReference type="PATRIC" id="fig|1260221.3.peg.4521"/>
<organism evidence="1 2">
    <name type="scientific">Vibrio nigripulchritudo</name>
    <dbReference type="NCBI Taxonomy" id="28173"/>
    <lineage>
        <taxon>Bacteria</taxon>
        <taxon>Pseudomonadati</taxon>
        <taxon>Pseudomonadota</taxon>
        <taxon>Gammaproteobacteria</taxon>
        <taxon>Vibrionales</taxon>
        <taxon>Vibrionaceae</taxon>
        <taxon>Vibrio</taxon>
    </lineage>
</organism>
<sequence length="185" mass="20813">MSELKPLLDEAGLSSLELTADEQRVLEKLLVSWESTFENACKTHPDKRPSDMALGTLTKAQMELASSLETQSDTLHSMNEIIEDSVGKEHAQKFRVELPTELTVCTKVWLMLQGYLQMDFSLANDHAARTAEILTGVTDEKPDTIRTECMRAFYIGKSHNPHQEKTSWGARISGWLNHYFGKQGA</sequence>
<dbReference type="STRING" id="28173.VIBNI_B0890"/>
<accession>U4KCJ6</accession>
<dbReference type="RefSeq" id="WP_022561254.1">
    <property type="nucleotide sequence ID" value="NC_022543.1"/>
</dbReference>
<dbReference type="OrthoDB" id="5824383at2"/>
<reference evidence="1 2" key="1">
    <citation type="journal article" date="2013" name="ISME J.">
        <title>Comparative genomics of pathogenic lineages of Vibrio nigripulchritudo identifies virulence-associated traits.</title>
        <authorList>
            <person name="Goudenege D."/>
            <person name="Labreuche Y."/>
            <person name="Krin E."/>
            <person name="Ansquer D."/>
            <person name="Mangenot S."/>
            <person name="Calteau A."/>
            <person name="Medigue C."/>
            <person name="Mazel D."/>
            <person name="Polz M.F."/>
            <person name="Le Roux F."/>
        </authorList>
    </citation>
    <scope>NUCLEOTIDE SEQUENCE [LARGE SCALE GENOMIC DNA]</scope>
    <source>
        <strain evidence="2">SnF1</strain>
    </source>
</reference>
<name>U4KCJ6_9VIBR</name>
<proteinExistence type="predicted"/>
<evidence type="ECO:0000313" key="1">
    <source>
        <dbReference type="EMBL" id="CCO60676.1"/>
    </source>
</evidence>